<evidence type="ECO:0000256" key="2">
    <source>
        <dbReference type="ARBA" id="ARBA00022448"/>
    </source>
</evidence>
<dbReference type="Gene3D" id="3.40.190.10">
    <property type="entry name" value="Periplasmic binding protein-like II"/>
    <property type="match status" value="1"/>
</dbReference>
<keyword evidence="2" id="KW-0813">Transport</keyword>
<reference evidence="6 7" key="1">
    <citation type="submission" date="2018-01" db="EMBL/GenBank/DDBJ databases">
        <authorList>
            <person name="Fu G.-Y."/>
        </authorList>
    </citation>
    <scope>NUCLEOTIDE SEQUENCE [LARGE SCALE GENOMIC DNA]</scope>
    <source>
        <strain evidence="6 7">SY39</strain>
    </source>
</reference>
<dbReference type="KEGG" id="atw:C0099_10445"/>
<dbReference type="Proteomes" id="UP000242205">
    <property type="component" value="Chromosome"/>
</dbReference>
<evidence type="ECO:0000313" key="7">
    <source>
        <dbReference type="Proteomes" id="UP000242205"/>
    </source>
</evidence>
<dbReference type="PANTHER" id="PTHR30290:SF9">
    <property type="entry name" value="OLIGOPEPTIDE-BINDING PROTEIN APPA"/>
    <property type="match status" value="1"/>
</dbReference>
<comment type="similarity">
    <text evidence="1">Belongs to the bacterial solute-binding protein 5 family.</text>
</comment>
<protein>
    <submittedName>
        <fullName evidence="6">ABC transporter substrate-binding protein</fullName>
    </submittedName>
</protein>
<proteinExistence type="inferred from homology"/>
<accession>A0A2I6S7R0</accession>
<keyword evidence="4" id="KW-0812">Transmembrane</keyword>
<dbReference type="PIRSF" id="PIRSF002741">
    <property type="entry name" value="MppA"/>
    <property type="match status" value="1"/>
</dbReference>
<dbReference type="Gene3D" id="3.10.105.10">
    <property type="entry name" value="Dipeptide-binding Protein, Domain 3"/>
    <property type="match status" value="1"/>
</dbReference>
<dbReference type="RefSeq" id="WP_102247358.1">
    <property type="nucleotide sequence ID" value="NZ_CP025682.1"/>
</dbReference>
<dbReference type="GO" id="GO:0030288">
    <property type="term" value="C:outer membrane-bounded periplasmic space"/>
    <property type="evidence" value="ECO:0007669"/>
    <property type="project" value="UniProtKB-ARBA"/>
</dbReference>
<dbReference type="Gene3D" id="3.90.76.10">
    <property type="entry name" value="Dipeptide-binding Protein, Domain 1"/>
    <property type="match status" value="1"/>
</dbReference>
<evidence type="ECO:0000313" key="6">
    <source>
        <dbReference type="EMBL" id="AUN95309.1"/>
    </source>
</evidence>
<dbReference type="SUPFAM" id="SSF53850">
    <property type="entry name" value="Periplasmic binding protein-like II"/>
    <property type="match status" value="1"/>
</dbReference>
<keyword evidence="3" id="KW-0732">Signal</keyword>
<dbReference type="GO" id="GO:0015833">
    <property type="term" value="P:peptide transport"/>
    <property type="evidence" value="ECO:0007669"/>
    <property type="project" value="TreeGrafter"/>
</dbReference>
<keyword evidence="4" id="KW-0472">Membrane</keyword>
<feature type="domain" description="Solute-binding protein family 5" evidence="5">
    <location>
        <begin position="149"/>
        <end position="516"/>
    </location>
</feature>
<evidence type="ECO:0000256" key="1">
    <source>
        <dbReference type="ARBA" id="ARBA00005695"/>
    </source>
</evidence>
<evidence type="ECO:0000256" key="4">
    <source>
        <dbReference type="SAM" id="Phobius"/>
    </source>
</evidence>
<evidence type="ECO:0000259" key="5">
    <source>
        <dbReference type="Pfam" id="PF00496"/>
    </source>
</evidence>
<keyword evidence="4" id="KW-1133">Transmembrane helix</keyword>
<dbReference type="OrthoDB" id="9801799at2"/>
<dbReference type="AlphaFoldDB" id="A0A2I6S7R0"/>
<sequence>MKNGSGGRRWLYWVAFAVLVVLVVLVMVQVDRQWQRMGEMSRVMQEQAEDIRRTRGLLRELEERLRTADFSTRASQAEAGDAPDEDAFARARRAAADPDYAQGDWLRMAFGTGLKTITPLVSSDAYAAEVQNYVLESLLARDPDTLEWQGLIARDWTVSDDGLTITFRLRRDVSFSDGVPLTAKDVAFTFEFIMNEAIAAPRARAYLSRIARVTATDERTVEFVFSGPYFNSLQLAGGMAILPEHFYRRFLDDPRTFNESRGLLLGSGPYRLADPETWTPDLGRVELVRNPRYWGPVDGSFDRIVWRVIENDSARLTTFRNQDIDLYGARPREYRQLLDDRQLRERTQHFEYMSPTAGYSYIAWNQARGGEPTRFADARVRRAMTHLTDVDRVIEEVMQGYAEPSVSPFSPRSKQHDPLLTPAPYDLERARALLAEAGWKDRDGDGVLENEAGAPFEFELTYFQDNEDTRRMVLFLRDIYARAGIVMKPRPTEWSVMLENIDRKDFDAITLGWTSGVEIDIYQMFHSSQIVDGGDNFVSYRNAELDRLIDAARSEVDEARRMALWQQAERVMVEDQPYTFLFRRQTLAFVDERIEGLENTALGLNLLAVPVEVWVPAAKQRQP</sequence>
<dbReference type="PANTHER" id="PTHR30290">
    <property type="entry name" value="PERIPLASMIC BINDING COMPONENT OF ABC TRANSPORTER"/>
    <property type="match status" value="1"/>
</dbReference>
<dbReference type="Pfam" id="PF00496">
    <property type="entry name" value="SBP_bac_5"/>
    <property type="match status" value="1"/>
</dbReference>
<dbReference type="InterPro" id="IPR023765">
    <property type="entry name" value="SBP_5_CS"/>
</dbReference>
<dbReference type="CDD" id="cd08514">
    <property type="entry name" value="PBP2_AppA_like"/>
    <property type="match status" value="1"/>
</dbReference>
<evidence type="ECO:0000256" key="3">
    <source>
        <dbReference type="ARBA" id="ARBA00022729"/>
    </source>
</evidence>
<dbReference type="GO" id="GO:1904680">
    <property type="term" value="F:peptide transmembrane transporter activity"/>
    <property type="evidence" value="ECO:0007669"/>
    <property type="project" value="TreeGrafter"/>
</dbReference>
<dbReference type="InterPro" id="IPR030678">
    <property type="entry name" value="Peptide/Ni-bd"/>
</dbReference>
<organism evidence="6 7">
    <name type="scientific">Pseudazoarcus pumilus</name>
    <dbReference type="NCBI Taxonomy" id="2067960"/>
    <lineage>
        <taxon>Bacteria</taxon>
        <taxon>Pseudomonadati</taxon>
        <taxon>Pseudomonadota</taxon>
        <taxon>Betaproteobacteria</taxon>
        <taxon>Rhodocyclales</taxon>
        <taxon>Zoogloeaceae</taxon>
        <taxon>Pseudazoarcus</taxon>
    </lineage>
</organism>
<keyword evidence="7" id="KW-1185">Reference proteome</keyword>
<dbReference type="InterPro" id="IPR039424">
    <property type="entry name" value="SBP_5"/>
</dbReference>
<dbReference type="GO" id="GO:0043190">
    <property type="term" value="C:ATP-binding cassette (ABC) transporter complex"/>
    <property type="evidence" value="ECO:0007669"/>
    <property type="project" value="InterPro"/>
</dbReference>
<dbReference type="PROSITE" id="PS01040">
    <property type="entry name" value="SBP_BACTERIAL_5"/>
    <property type="match status" value="1"/>
</dbReference>
<dbReference type="EMBL" id="CP025682">
    <property type="protein sequence ID" value="AUN95309.1"/>
    <property type="molecule type" value="Genomic_DNA"/>
</dbReference>
<feature type="transmembrane region" description="Helical" evidence="4">
    <location>
        <begin position="12"/>
        <end position="30"/>
    </location>
</feature>
<dbReference type="InterPro" id="IPR000914">
    <property type="entry name" value="SBP_5_dom"/>
</dbReference>
<gene>
    <name evidence="6" type="ORF">C0099_10445</name>
</gene>
<name>A0A2I6S7R0_9RHOO</name>